<gene>
    <name evidence="2" type="ORF">MHM_02650</name>
</gene>
<feature type="binding site" evidence="1">
    <location>
        <position position="12"/>
    </location>
    <ligand>
        <name>a divalent metal cation</name>
        <dbReference type="ChEBI" id="CHEBI:60240"/>
        <label>1</label>
    </ligand>
</feature>
<dbReference type="Pfam" id="PF01026">
    <property type="entry name" value="TatD_DNase"/>
    <property type="match status" value="1"/>
</dbReference>
<dbReference type="AlphaFoldDB" id="G8C385"/>
<feature type="binding site" evidence="1">
    <location>
        <position position="99"/>
    </location>
    <ligand>
        <name>a divalent metal cation</name>
        <dbReference type="ChEBI" id="CHEBI:60240"/>
        <label>1</label>
    </ligand>
</feature>
<dbReference type="Gene3D" id="3.20.20.140">
    <property type="entry name" value="Metal-dependent hydrolases"/>
    <property type="match status" value="1"/>
</dbReference>
<dbReference type="CDD" id="cd01310">
    <property type="entry name" value="TatD_DNAse"/>
    <property type="match status" value="1"/>
</dbReference>
<dbReference type="PANTHER" id="PTHR46124">
    <property type="entry name" value="D-AMINOACYL-TRNA DEACYLASE"/>
    <property type="match status" value="1"/>
</dbReference>
<dbReference type="PATRIC" id="fig|1116213.3.peg.280"/>
<dbReference type="GO" id="GO:0016788">
    <property type="term" value="F:hydrolase activity, acting on ester bonds"/>
    <property type="evidence" value="ECO:0007669"/>
    <property type="project" value="InterPro"/>
</dbReference>
<dbReference type="KEGG" id="mhb:MHM_02650"/>
<feature type="binding site" evidence="1">
    <location>
        <position position="211"/>
    </location>
    <ligand>
        <name>a divalent metal cation</name>
        <dbReference type="ChEBI" id="CHEBI:60240"/>
        <label>1</label>
    </ligand>
</feature>
<dbReference type="EMBL" id="HE613254">
    <property type="protein sequence ID" value="CCE66783.1"/>
    <property type="molecule type" value="Genomic_DNA"/>
</dbReference>
<dbReference type="PANTHER" id="PTHR46124:SF2">
    <property type="entry name" value="D-AMINOACYL-TRNA DEACYLASE"/>
    <property type="match status" value="1"/>
</dbReference>
<reference evidence="2" key="1">
    <citation type="submission" date="2011-11" db="EMBL/GenBank/DDBJ databases">
        <title>Complete genome sequence of Candidatus Mycoplasma haemominutum.</title>
        <authorList>
            <person name="Barker E.N."/>
            <person name="Darby A.C."/>
            <person name="Helps C.R."/>
            <person name="Peters I.R."/>
            <person name="Hughes M.A."/>
            <person name="Radford A.D."/>
            <person name="Novacco M."/>
            <person name="Boretti F."/>
            <person name="Hofmann-Lehmann R."/>
            <person name="Tasker S."/>
        </authorList>
    </citation>
    <scope>NUCLEOTIDE SEQUENCE</scope>
    <source>
        <strain evidence="2">Birmingham 1</strain>
    </source>
</reference>
<organism evidence="2">
    <name type="scientific">Candidatus Mycoplasma haematominutum 'Birmingham 1'</name>
    <dbReference type="NCBI Taxonomy" id="1116213"/>
    <lineage>
        <taxon>Bacteria</taxon>
        <taxon>Bacillati</taxon>
        <taxon>Mycoplasmatota</taxon>
        <taxon>Mollicutes</taxon>
        <taxon>Mycoplasmataceae</taxon>
        <taxon>Mycoplasma</taxon>
    </lineage>
</organism>
<evidence type="ECO:0000313" key="2">
    <source>
        <dbReference type="EMBL" id="CCE66783.1"/>
    </source>
</evidence>
<dbReference type="RefSeq" id="WP_015511648.1">
    <property type="nucleotide sequence ID" value="NC_021007.1"/>
</dbReference>
<dbReference type="HOGENOM" id="CLU_031506_4_0_14"/>
<dbReference type="SUPFAM" id="SSF51556">
    <property type="entry name" value="Metallo-dependent hydrolases"/>
    <property type="match status" value="1"/>
</dbReference>
<proteinExistence type="predicted"/>
<dbReference type="GO" id="GO:0046872">
    <property type="term" value="F:metal ion binding"/>
    <property type="evidence" value="ECO:0007669"/>
    <property type="project" value="UniProtKB-KW"/>
</dbReference>
<feature type="binding site" evidence="1">
    <location>
        <position position="160"/>
    </location>
    <ligand>
        <name>a divalent metal cation</name>
        <dbReference type="ChEBI" id="CHEBI:60240"/>
        <label>2</label>
    </ligand>
</feature>
<name>G8C385_9MOLU</name>
<feature type="binding site" evidence="1">
    <location>
        <position position="14"/>
    </location>
    <ligand>
        <name>a divalent metal cation</name>
        <dbReference type="ChEBI" id="CHEBI:60240"/>
        <label>1</label>
    </ligand>
</feature>
<accession>G8C385</accession>
<dbReference type="InterPro" id="IPR032466">
    <property type="entry name" value="Metal_Hydrolase"/>
</dbReference>
<evidence type="ECO:0000256" key="1">
    <source>
        <dbReference type="PIRSR" id="PIRSR005902-1"/>
    </source>
</evidence>
<sequence>MTKLDYSYFETHIHFGADQFRDKVASLLQLEPRFQFLNVATSLPESYLVVRQSEKLRNVYCAVGVHPLYISKFEEDFDETSKALQKLILENEKIVAIGECGLDFYKVTREASLEHQVKWLKMQLELASKFELPVILHLRNAHTEALEVLGEYSHLKLIIHSFDGTAEELKKFQQILKRYYISLSPLVFRNFQKFQELIPLVPEDRILVESDAPFLASGSAICRSLVRIVSEVRGTPLDRMSAQIYKNSLEAFNLLSKV</sequence>
<protein>
    <submittedName>
        <fullName evidence="2">Hydrolase, TatD family</fullName>
    </submittedName>
</protein>
<keyword evidence="2" id="KW-0378">Hydrolase</keyword>
<dbReference type="InterPro" id="IPR001130">
    <property type="entry name" value="TatD-like"/>
</dbReference>
<keyword evidence="1" id="KW-0479">Metal-binding</keyword>
<dbReference type="PIRSF" id="PIRSF005902">
    <property type="entry name" value="DNase_TatD"/>
    <property type="match status" value="1"/>
</dbReference>
<feature type="binding site" evidence="1">
    <location>
        <position position="137"/>
    </location>
    <ligand>
        <name>a divalent metal cation</name>
        <dbReference type="ChEBI" id="CHEBI:60240"/>
        <label>2</label>
    </ligand>
</feature>
<reference evidence="2" key="2">
    <citation type="submission" date="2011-11" db="EMBL/GenBank/DDBJ databases">
        <authorList>
            <person name="Barker E."/>
        </authorList>
    </citation>
    <scope>NUCLEOTIDE SEQUENCE</scope>
    <source>
        <strain evidence="2">Birmingham 1</strain>
    </source>
</reference>